<organism evidence="5 6">
    <name type="scientific">Pedobacter yulinensis</name>
    <dbReference type="NCBI Taxonomy" id="2126353"/>
    <lineage>
        <taxon>Bacteria</taxon>
        <taxon>Pseudomonadati</taxon>
        <taxon>Bacteroidota</taxon>
        <taxon>Sphingobacteriia</taxon>
        <taxon>Sphingobacteriales</taxon>
        <taxon>Sphingobacteriaceae</taxon>
        <taxon>Pedobacter</taxon>
    </lineage>
</organism>
<proteinExistence type="predicted"/>
<dbReference type="RefSeq" id="WP_107214839.1">
    <property type="nucleotide sequence ID" value="NZ_KZ686269.1"/>
</dbReference>
<evidence type="ECO:0000259" key="4">
    <source>
        <dbReference type="PROSITE" id="PS01124"/>
    </source>
</evidence>
<dbReference type="GO" id="GO:0043565">
    <property type="term" value="F:sequence-specific DNA binding"/>
    <property type="evidence" value="ECO:0007669"/>
    <property type="project" value="InterPro"/>
</dbReference>
<keyword evidence="2" id="KW-0238">DNA-binding</keyword>
<evidence type="ECO:0000256" key="2">
    <source>
        <dbReference type="ARBA" id="ARBA00023125"/>
    </source>
</evidence>
<evidence type="ECO:0000313" key="5">
    <source>
        <dbReference type="EMBL" id="PST82580.1"/>
    </source>
</evidence>
<dbReference type="PANTHER" id="PTHR46796:SF13">
    <property type="entry name" value="HTH-TYPE TRANSCRIPTIONAL ACTIVATOR RHAS"/>
    <property type="match status" value="1"/>
</dbReference>
<keyword evidence="3" id="KW-0804">Transcription</keyword>
<dbReference type="EMBL" id="PYLS01000005">
    <property type="protein sequence ID" value="PST82580.1"/>
    <property type="molecule type" value="Genomic_DNA"/>
</dbReference>
<reference evidence="5 6" key="1">
    <citation type="submission" date="2018-03" db="EMBL/GenBank/DDBJ databases">
        <authorList>
            <person name="Keele B.F."/>
        </authorList>
    </citation>
    <scope>NUCLEOTIDE SEQUENCE [LARGE SCALE GENOMIC DNA]</scope>
    <source>
        <strain evidence="5 6">YL28-9</strain>
    </source>
</reference>
<dbReference type="InterPro" id="IPR018060">
    <property type="entry name" value="HTH_AraC"/>
</dbReference>
<dbReference type="SUPFAM" id="SSF46689">
    <property type="entry name" value="Homeodomain-like"/>
    <property type="match status" value="1"/>
</dbReference>
<dbReference type="PROSITE" id="PS01124">
    <property type="entry name" value="HTH_ARAC_FAMILY_2"/>
    <property type="match status" value="1"/>
</dbReference>
<gene>
    <name evidence="5" type="ORF">C7T94_07890</name>
</gene>
<dbReference type="Pfam" id="PF20240">
    <property type="entry name" value="DUF6597"/>
    <property type="match status" value="1"/>
</dbReference>
<dbReference type="InterPro" id="IPR009057">
    <property type="entry name" value="Homeodomain-like_sf"/>
</dbReference>
<dbReference type="InterPro" id="IPR046532">
    <property type="entry name" value="DUF6597"/>
</dbReference>
<dbReference type="Gene3D" id="1.10.10.60">
    <property type="entry name" value="Homeodomain-like"/>
    <property type="match status" value="1"/>
</dbReference>
<dbReference type="SMART" id="SM00342">
    <property type="entry name" value="HTH_ARAC"/>
    <property type="match status" value="1"/>
</dbReference>
<keyword evidence="1" id="KW-0805">Transcription regulation</keyword>
<evidence type="ECO:0000256" key="1">
    <source>
        <dbReference type="ARBA" id="ARBA00023015"/>
    </source>
</evidence>
<sequence>MQISSSPQLKPFVRHYLFMDLGTNDTEKLRLFPDASCGLVFLLKRTGAQLAGHTDHLPDSFVYGQPGRYIDLTFKQDLSFVAVVFQPWGLHHMLGFPATEISGQILPAAAIFGTAADRLADRLAGCQTQPVRVRLLEEFLNAYVEKRRHNQSIIVPESIRLIRSSHGNVSVQQLAKHMGYTSRHIERSFNKEIGISPKSFAEVVKLHHFIALSRLQNPVHLTNMSYEAGYTDLSHLQKAFRRHTGTTPGRYLLNQHKLAVNLFSLKGW</sequence>
<name>A0A2T3HJG8_9SPHI</name>
<evidence type="ECO:0000313" key="6">
    <source>
        <dbReference type="Proteomes" id="UP000240912"/>
    </source>
</evidence>
<keyword evidence="6" id="KW-1185">Reference proteome</keyword>
<dbReference type="AlphaFoldDB" id="A0A2T3HJG8"/>
<dbReference type="GO" id="GO:0003700">
    <property type="term" value="F:DNA-binding transcription factor activity"/>
    <property type="evidence" value="ECO:0007669"/>
    <property type="project" value="InterPro"/>
</dbReference>
<evidence type="ECO:0000256" key="3">
    <source>
        <dbReference type="ARBA" id="ARBA00023163"/>
    </source>
</evidence>
<dbReference type="Proteomes" id="UP000240912">
    <property type="component" value="Unassembled WGS sequence"/>
</dbReference>
<comment type="caution">
    <text evidence="5">The sequence shown here is derived from an EMBL/GenBank/DDBJ whole genome shotgun (WGS) entry which is preliminary data.</text>
</comment>
<accession>A0A2T3HJG8</accession>
<dbReference type="Pfam" id="PF12833">
    <property type="entry name" value="HTH_18"/>
    <property type="match status" value="1"/>
</dbReference>
<dbReference type="InterPro" id="IPR050204">
    <property type="entry name" value="AraC_XylS_family_regulators"/>
</dbReference>
<protein>
    <submittedName>
        <fullName evidence="5">AraC family transcriptional regulator</fullName>
    </submittedName>
</protein>
<dbReference type="OrthoDB" id="511992at2"/>
<feature type="domain" description="HTH araC/xylS-type" evidence="4">
    <location>
        <begin position="156"/>
        <end position="254"/>
    </location>
</feature>
<dbReference type="PANTHER" id="PTHR46796">
    <property type="entry name" value="HTH-TYPE TRANSCRIPTIONAL ACTIVATOR RHAS-RELATED"/>
    <property type="match status" value="1"/>
</dbReference>